<name>A0A151RDV6_CAJCA</name>
<proteinExistence type="predicted"/>
<evidence type="ECO:0000313" key="2">
    <source>
        <dbReference type="Proteomes" id="UP000075243"/>
    </source>
</evidence>
<dbReference type="AlphaFoldDB" id="A0A151RDV6"/>
<reference evidence="1" key="1">
    <citation type="journal article" date="2012" name="Nat. Biotechnol.">
        <title>Draft genome sequence of pigeonpea (Cajanus cajan), an orphan legume crop of resource-poor farmers.</title>
        <authorList>
            <person name="Varshney R.K."/>
            <person name="Chen W."/>
            <person name="Li Y."/>
            <person name="Bharti A.K."/>
            <person name="Saxena R.K."/>
            <person name="Schlueter J.A."/>
            <person name="Donoghue M.T."/>
            <person name="Azam S."/>
            <person name="Fan G."/>
            <person name="Whaley A.M."/>
            <person name="Farmer A.D."/>
            <person name="Sheridan J."/>
            <person name="Iwata A."/>
            <person name="Tuteja R."/>
            <person name="Penmetsa R.V."/>
            <person name="Wu W."/>
            <person name="Upadhyaya H.D."/>
            <person name="Yang S.P."/>
            <person name="Shah T."/>
            <person name="Saxena K.B."/>
            <person name="Michael T."/>
            <person name="McCombie W.R."/>
            <person name="Yang B."/>
            <person name="Zhang G."/>
            <person name="Yang H."/>
            <person name="Wang J."/>
            <person name="Spillane C."/>
            <person name="Cook D.R."/>
            <person name="May G.D."/>
            <person name="Xu X."/>
            <person name="Jackson S.A."/>
        </authorList>
    </citation>
    <scope>NUCLEOTIDE SEQUENCE [LARGE SCALE GENOMIC DNA]</scope>
</reference>
<dbReference type="Proteomes" id="UP000075243">
    <property type="component" value="Unassembled WGS sequence"/>
</dbReference>
<dbReference type="PANTHER" id="PTHR33116">
    <property type="entry name" value="REVERSE TRANSCRIPTASE ZINC-BINDING DOMAIN-CONTAINING PROTEIN-RELATED-RELATED"/>
    <property type="match status" value="1"/>
</dbReference>
<protein>
    <submittedName>
        <fullName evidence="1">Uncharacterized protein</fullName>
    </submittedName>
</protein>
<keyword evidence="2" id="KW-1185">Reference proteome</keyword>
<dbReference type="OMA" id="RWFELIS"/>
<accession>A0A151RDV6</accession>
<gene>
    <name evidence="1" type="ORF">KK1_037854</name>
</gene>
<dbReference type="PANTHER" id="PTHR33116:SF78">
    <property type="entry name" value="OS12G0587133 PROTEIN"/>
    <property type="match status" value="1"/>
</dbReference>
<dbReference type="Gramene" id="C.cajan_37004.t">
    <property type="protein sequence ID" value="C.cajan_37004.t.cds1"/>
    <property type="gene ID" value="C.cajan_37004"/>
</dbReference>
<organism evidence="1 2">
    <name type="scientific">Cajanus cajan</name>
    <name type="common">Pigeon pea</name>
    <name type="synonym">Cajanus indicus</name>
    <dbReference type="NCBI Taxonomy" id="3821"/>
    <lineage>
        <taxon>Eukaryota</taxon>
        <taxon>Viridiplantae</taxon>
        <taxon>Streptophyta</taxon>
        <taxon>Embryophyta</taxon>
        <taxon>Tracheophyta</taxon>
        <taxon>Spermatophyta</taxon>
        <taxon>Magnoliopsida</taxon>
        <taxon>eudicotyledons</taxon>
        <taxon>Gunneridae</taxon>
        <taxon>Pentapetalae</taxon>
        <taxon>rosids</taxon>
        <taxon>fabids</taxon>
        <taxon>Fabales</taxon>
        <taxon>Fabaceae</taxon>
        <taxon>Papilionoideae</taxon>
        <taxon>50 kb inversion clade</taxon>
        <taxon>NPAAA clade</taxon>
        <taxon>indigoferoid/millettioid clade</taxon>
        <taxon>Phaseoleae</taxon>
        <taxon>Cajanus</taxon>
    </lineage>
</organism>
<dbReference type="EMBL" id="KQ483813">
    <property type="protein sequence ID" value="KYP40808.1"/>
    <property type="molecule type" value="Genomic_DNA"/>
</dbReference>
<sequence length="86" mass="9717">MFFGEASLQNVFLIKSLIRCFEVVSRLKVNFFKSKFGSICVDHALVEDFAHLLNCTLLSLSFPYLGLPIGANPRIVVTWRPIISKV</sequence>
<evidence type="ECO:0000313" key="1">
    <source>
        <dbReference type="EMBL" id="KYP40808.1"/>
    </source>
</evidence>